<keyword evidence="4" id="KW-1185">Reference proteome</keyword>
<dbReference type="EMBL" id="QNRQ01000017">
    <property type="protein sequence ID" value="RBP35447.1"/>
    <property type="molecule type" value="Genomic_DNA"/>
</dbReference>
<dbReference type="InterPro" id="IPR050272">
    <property type="entry name" value="Isochorismatase-like_hydrls"/>
</dbReference>
<proteinExistence type="predicted"/>
<evidence type="ECO:0000259" key="2">
    <source>
        <dbReference type="Pfam" id="PF00857"/>
    </source>
</evidence>
<dbReference type="Gene3D" id="3.40.50.850">
    <property type="entry name" value="Isochorismatase-like"/>
    <property type="match status" value="1"/>
</dbReference>
<reference evidence="3 4" key="1">
    <citation type="submission" date="2018-06" db="EMBL/GenBank/DDBJ databases">
        <title>Genomic Encyclopedia of Type Strains, Phase IV (KMG-IV): sequencing the most valuable type-strain genomes for metagenomic binning, comparative biology and taxonomic classification.</title>
        <authorList>
            <person name="Goeker M."/>
        </authorList>
    </citation>
    <scope>NUCLEOTIDE SEQUENCE [LARGE SCALE GENOMIC DNA]</scope>
    <source>
        <strain evidence="3 4">DSM 25520</strain>
    </source>
</reference>
<dbReference type="AlphaFoldDB" id="A0A366H0R8"/>
<gene>
    <name evidence="3" type="ORF">DFR37_11751</name>
</gene>
<protein>
    <submittedName>
        <fullName evidence="3">Nicotinamidase-related amidase</fullName>
    </submittedName>
</protein>
<dbReference type="PANTHER" id="PTHR43540">
    <property type="entry name" value="PEROXYUREIDOACRYLATE/UREIDOACRYLATE AMIDOHYDROLASE-RELATED"/>
    <property type="match status" value="1"/>
</dbReference>
<dbReference type="RefSeq" id="WP_113935029.1">
    <property type="nucleotide sequence ID" value="NZ_JACCEU010000013.1"/>
</dbReference>
<dbReference type="OrthoDB" id="5360912at2"/>
<feature type="domain" description="Isochorismatase-like" evidence="2">
    <location>
        <begin position="30"/>
        <end position="205"/>
    </location>
</feature>
<keyword evidence="1" id="KW-0378">Hydrolase</keyword>
<evidence type="ECO:0000313" key="3">
    <source>
        <dbReference type="EMBL" id="RBP35447.1"/>
    </source>
</evidence>
<name>A0A366H0R8_9BURK</name>
<dbReference type="GO" id="GO:0016787">
    <property type="term" value="F:hydrolase activity"/>
    <property type="evidence" value="ECO:0007669"/>
    <property type="project" value="UniProtKB-KW"/>
</dbReference>
<evidence type="ECO:0000313" key="4">
    <source>
        <dbReference type="Proteomes" id="UP000253628"/>
    </source>
</evidence>
<sequence length="217" mass="23554">MTTAENLAKEEAFFLERGFGQPLGFGDKPALIVVDLTKGFTDPGRPLGSDLSIPIEATNQLLDVAHEKGVLVLLAYVRYDDPNMRDAGLWAIKQKGSASLMAQGDGHVYDERLRIKDTDGRLPKKYASCFFGTDIVSRLVSSNIDTLIITGTSTSGCVRATAVDAVQSGFRPMVVREAVGDRSVAAHEQSLFDLNAKYGDVVSLQDTLKYLRTLPNA</sequence>
<dbReference type="InterPro" id="IPR036380">
    <property type="entry name" value="Isochorismatase-like_sf"/>
</dbReference>
<evidence type="ECO:0000256" key="1">
    <source>
        <dbReference type="ARBA" id="ARBA00022801"/>
    </source>
</evidence>
<comment type="caution">
    <text evidence="3">The sequence shown here is derived from an EMBL/GenBank/DDBJ whole genome shotgun (WGS) entry which is preliminary data.</text>
</comment>
<dbReference type="SUPFAM" id="SSF52499">
    <property type="entry name" value="Isochorismatase-like hydrolases"/>
    <property type="match status" value="1"/>
</dbReference>
<organism evidence="3 4">
    <name type="scientific">Eoetvoesiella caeni</name>
    <dbReference type="NCBI Taxonomy" id="645616"/>
    <lineage>
        <taxon>Bacteria</taxon>
        <taxon>Pseudomonadati</taxon>
        <taxon>Pseudomonadota</taxon>
        <taxon>Betaproteobacteria</taxon>
        <taxon>Burkholderiales</taxon>
        <taxon>Alcaligenaceae</taxon>
        <taxon>Eoetvoesiella</taxon>
    </lineage>
</organism>
<dbReference type="PANTHER" id="PTHR43540:SF1">
    <property type="entry name" value="ISOCHORISMATASE HYDROLASE"/>
    <property type="match status" value="1"/>
</dbReference>
<accession>A0A366H0R8</accession>
<dbReference type="Pfam" id="PF00857">
    <property type="entry name" value="Isochorismatase"/>
    <property type="match status" value="1"/>
</dbReference>
<dbReference type="Proteomes" id="UP000253628">
    <property type="component" value="Unassembled WGS sequence"/>
</dbReference>
<dbReference type="InterPro" id="IPR000868">
    <property type="entry name" value="Isochorismatase-like_dom"/>
</dbReference>